<feature type="region of interest" description="Disordered" evidence="11">
    <location>
        <begin position="217"/>
        <end position="257"/>
    </location>
</feature>
<dbReference type="PROSITE" id="PS00108">
    <property type="entry name" value="PROTEIN_KINASE_ST"/>
    <property type="match status" value="1"/>
</dbReference>
<dbReference type="Gene3D" id="3.30.200.20">
    <property type="entry name" value="Phosphorylase Kinase, domain 1"/>
    <property type="match status" value="1"/>
</dbReference>
<dbReference type="Pfam" id="PF00433">
    <property type="entry name" value="Pkinase_C"/>
    <property type="match status" value="1"/>
</dbReference>
<comment type="caution">
    <text evidence="14">The sequence shown here is derived from an EMBL/GenBank/DDBJ whole genome shotgun (WGS) entry which is preliminary data.</text>
</comment>
<feature type="region of interest" description="Disordered" evidence="11">
    <location>
        <begin position="459"/>
        <end position="505"/>
    </location>
</feature>
<dbReference type="InterPro" id="IPR000961">
    <property type="entry name" value="AGC-kinase_C"/>
</dbReference>
<feature type="region of interest" description="Disordered" evidence="11">
    <location>
        <begin position="1"/>
        <end position="93"/>
    </location>
</feature>
<feature type="compositionally biased region" description="Low complexity" evidence="11">
    <location>
        <begin position="774"/>
        <end position="786"/>
    </location>
</feature>
<proteinExistence type="predicted"/>
<evidence type="ECO:0000256" key="10">
    <source>
        <dbReference type="PROSITE-ProRule" id="PRU10141"/>
    </source>
</evidence>
<dbReference type="Pfam" id="PF15458">
    <property type="entry name" value="NTR2"/>
    <property type="match status" value="1"/>
</dbReference>
<feature type="non-terminal residue" evidence="14">
    <location>
        <position position="1"/>
    </location>
</feature>
<dbReference type="GO" id="GO:0071008">
    <property type="term" value="C:U2-type post-mRNA release spliceosomal complex"/>
    <property type="evidence" value="ECO:0007669"/>
    <property type="project" value="InterPro"/>
</dbReference>
<evidence type="ECO:0000256" key="11">
    <source>
        <dbReference type="SAM" id="MobiDB-lite"/>
    </source>
</evidence>
<dbReference type="PANTHER" id="PTHR24351">
    <property type="entry name" value="RIBOSOMAL PROTEIN S6 KINASE"/>
    <property type="match status" value="1"/>
</dbReference>
<dbReference type="OrthoDB" id="429427at2759"/>
<evidence type="ECO:0000256" key="6">
    <source>
        <dbReference type="ARBA" id="ARBA00022777"/>
    </source>
</evidence>
<dbReference type="FunFam" id="1.10.510.10:FF:000008">
    <property type="entry name" value="Non-specific serine/threonine protein kinase"/>
    <property type="match status" value="1"/>
</dbReference>
<reference evidence="14" key="1">
    <citation type="submission" date="2020-09" db="EMBL/GenBank/DDBJ databases">
        <title>Comparative genome analyses of four rice-infecting Rhizoctonia solani isolates reveal extensive enrichment of homogalacturonan modification genes.</title>
        <authorList>
            <person name="Lee D.-Y."/>
            <person name="Jeon J."/>
            <person name="Kim K.-T."/>
            <person name="Cheong K."/>
            <person name="Song H."/>
            <person name="Choi G."/>
            <person name="Ko J."/>
            <person name="Opiyo S.O."/>
            <person name="Zuo S."/>
            <person name="Madhav S."/>
            <person name="Lee Y.-H."/>
            <person name="Wang G.-L."/>
        </authorList>
    </citation>
    <scope>NUCLEOTIDE SEQUENCE</scope>
    <source>
        <strain evidence="14">AG1-IA WGL</strain>
    </source>
</reference>
<keyword evidence="6 14" id="KW-0418">Kinase</keyword>
<dbReference type="EC" id="2.7.11.1" evidence="1"/>
<evidence type="ECO:0000313" key="15">
    <source>
        <dbReference type="Proteomes" id="UP000602905"/>
    </source>
</evidence>
<feature type="compositionally biased region" description="Polar residues" evidence="11">
    <location>
        <begin position="495"/>
        <end position="505"/>
    </location>
</feature>
<dbReference type="Proteomes" id="UP000602905">
    <property type="component" value="Unassembled WGS sequence"/>
</dbReference>
<evidence type="ECO:0000256" key="9">
    <source>
        <dbReference type="ARBA" id="ARBA00048679"/>
    </source>
</evidence>
<dbReference type="PROSITE" id="PS00107">
    <property type="entry name" value="PROTEIN_KINASE_ATP"/>
    <property type="match status" value="1"/>
</dbReference>
<name>A0A8H7LVM4_9AGAM</name>
<dbReference type="GO" id="GO:0004674">
    <property type="term" value="F:protein serine/threonine kinase activity"/>
    <property type="evidence" value="ECO:0007669"/>
    <property type="project" value="UniProtKB-KW"/>
</dbReference>
<dbReference type="InterPro" id="IPR017441">
    <property type="entry name" value="Protein_kinase_ATP_BS"/>
</dbReference>
<comment type="catalytic activity">
    <reaction evidence="8">
        <text>L-threonyl-[protein] + ATP = O-phospho-L-threonyl-[protein] + ADP + H(+)</text>
        <dbReference type="Rhea" id="RHEA:46608"/>
        <dbReference type="Rhea" id="RHEA-COMP:11060"/>
        <dbReference type="Rhea" id="RHEA-COMP:11605"/>
        <dbReference type="ChEBI" id="CHEBI:15378"/>
        <dbReference type="ChEBI" id="CHEBI:30013"/>
        <dbReference type="ChEBI" id="CHEBI:30616"/>
        <dbReference type="ChEBI" id="CHEBI:61977"/>
        <dbReference type="ChEBI" id="CHEBI:456216"/>
        <dbReference type="EC" id="2.7.11.1"/>
    </reaction>
</comment>
<dbReference type="GO" id="GO:0000390">
    <property type="term" value="P:spliceosomal complex disassembly"/>
    <property type="evidence" value="ECO:0007669"/>
    <property type="project" value="InterPro"/>
</dbReference>
<comment type="catalytic activity">
    <reaction evidence="9">
        <text>L-seryl-[protein] + ATP = O-phospho-L-seryl-[protein] + ADP + H(+)</text>
        <dbReference type="Rhea" id="RHEA:17989"/>
        <dbReference type="Rhea" id="RHEA-COMP:9863"/>
        <dbReference type="Rhea" id="RHEA-COMP:11604"/>
        <dbReference type="ChEBI" id="CHEBI:15378"/>
        <dbReference type="ChEBI" id="CHEBI:29999"/>
        <dbReference type="ChEBI" id="CHEBI:30616"/>
        <dbReference type="ChEBI" id="CHEBI:83421"/>
        <dbReference type="ChEBI" id="CHEBI:456216"/>
        <dbReference type="EC" id="2.7.11.1"/>
    </reaction>
</comment>
<feature type="compositionally biased region" description="Acidic residues" evidence="11">
    <location>
        <begin position="239"/>
        <end position="252"/>
    </location>
</feature>
<dbReference type="FunFam" id="3.30.200.20:FF:000048">
    <property type="entry name" value="Non-specific serine/threonine protein kinase"/>
    <property type="match status" value="1"/>
</dbReference>
<keyword evidence="2" id="KW-0723">Serine/threonine-protein kinase</keyword>
<dbReference type="InterPro" id="IPR011009">
    <property type="entry name" value="Kinase-like_dom_sf"/>
</dbReference>
<dbReference type="PROSITE" id="PS51285">
    <property type="entry name" value="AGC_KINASE_CTER"/>
    <property type="match status" value="1"/>
</dbReference>
<protein>
    <recommendedName>
        <fullName evidence="1">non-specific serine/threonine protein kinase</fullName>
        <ecNumber evidence="1">2.7.11.1</ecNumber>
    </recommendedName>
</protein>
<dbReference type="Pfam" id="PF00069">
    <property type="entry name" value="Pkinase"/>
    <property type="match status" value="1"/>
</dbReference>
<dbReference type="SUPFAM" id="SSF56112">
    <property type="entry name" value="Protein kinase-like (PK-like)"/>
    <property type="match status" value="1"/>
</dbReference>
<feature type="compositionally biased region" description="Basic residues" evidence="11">
    <location>
        <begin position="472"/>
        <end position="487"/>
    </location>
</feature>
<sequence>MSDLPAPIFKRTKSRPNRARPPSPEPENATEDKDSGTGAMGLVAKVKSKQKARAKPPAAKLSFGQDEEGDSTEGAAAAPKVRKSKLANPSAIRMPETLEQATISNSGPVYDKAYLDQLKAATMSAPPAPAPDGDVEMTLDIEEADGAMVVDTGDVGDVFDGAYSVHLSRSLPSSPLFVAQQTKIPLSSTVIEAKKKREQMRVTGKTNVPQQDEFISLSLTRRDEDAYQGPHPESRLQREDDDLGEGDDDDAEYTGAQERIALGKKGRKEAERARKAGMLEMIEDVEDDEETREWEMAQVRRGGSNNRNEVVEEKPVYKPHAIPVQTPVPTLGPAVARLTQALTKLTTSHAANTKTLTSLGDERSSLEKQEARLRELVTEAEDKRAWFSGFKEWMDSLADFLDEKFPKIEKIEEEFISLLAERAEMISKRRLDDMSDDLSLFLGAPSMGEEMEVVDELGRTVPSSTAPQSAVRRVRREARQSRRSTRHSHAEDQEGYSTDGSLGSSDAQDLTQAIALCRTKASSVFSDVTAEEFRDPRKGVAKWFGEWRERWGDSYTGAWGGLGVVGAWEMWVRLEVLVWDPVIDRRTLDSFRWYKSLHEFSGENPEPDQDLVLSMTATAIIPRLSKLIQAGALDPYSGKHVKRLRDVVEQIEAIVQVDPAKLNPLLGACIEPFRKAVDGLHTQLGEYNLGAAVFDPEGIPARTRYLVRVSKLVANLVAWRKYTGEKFGVGELIERVLSKVMLPVAEGGWEFTRRPKLTGHTEIKEATNPKSLGTSPAPSSRSTTPTPGNPDPESGPLARTGLLLINVLAARGLTLPAGVSMPPAVEKALNSQQAQIAASVTSSSVSQRQQAKGHKTRDSMQRKQCWWLPYVVLEFDKNEVLIDALGGEIAAPVWMYQTNFDVSRASEISLQIYLRSGSSNATTNGSDDMGKSDIFLGNVKLTPDFEFTAIKDEWLPVTGGSGQINVQVSYKQQSNAALTIDSFDLLKVIGKGSFGKVMQVRKRDTSRIYALKTIRKAHIASRGEITHTLAERTVLAQVNNPFIVPLKFCFQSEAKLYLVLAFINGGELFHHLQREQRFNEERSRFYAAELLLALEHLHDFNVVYRDLKPENILLDYTGHIALCDFGLCKLNMSDSDTTNTFCGTPEYLAPELLLGKGYTKSVDWWTLGVLLYEMLTGLPPFYDENTNEMYRKILQDPLRFGDEIGPDARSLLTGLLTRDPAARLGVNGAEDIKKHPFFAKNIDFKKLVQKKIQPPFKPSVASAIDTSNFDDVFTSEQPLDSVVDSSELGQSVQDKFAGFSYDGRDANGNLTATGQSYIG</sequence>
<evidence type="ECO:0000256" key="7">
    <source>
        <dbReference type="ARBA" id="ARBA00022840"/>
    </source>
</evidence>
<dbReference type="EMBL" id="JACYCD010000023">
    <property type="protein sequence ID" value="KAF8713335.1"/>
    <property type="molecule type" value="Genomic_DNA"/>
</dbReference>
<dbReference type="PROSITE" id="PS50011">
    <property type="entry name" value="PROTEIN_KINASE_DOM"/>
    <property type="match status" value="1"/>
</dbReference>
<evidence type="ECO:0000313" key="14">
    <source>
        <dbReference type="EMBL" id="KAF8713335.1"/>
    </source>
</evidence>
<dbReference type="CDD" id="cd11651">
    <property type="entry name" value="YPK1_N_like"/>
    <property type="match status" value="1"/>
</dbReference>
<evidence type="ECO:0000256" key="4">
    <source>
        <dbReference type="ARBA" id="ARBA00022679"/>
    </source>
</evidence>
<dbReference type="Gene3D" id="1.10.510.10">
    <property type="entry name" value="Transferase(Phosphotransferase) domain 1"/>
    <property type="match status" value="1"/>
</dbReference>
<dbReference type="GO" id="GO:0005524">
    <property type="term" value="F:ATP binding"/>
    <property type="evidence" value="ECO:0007669"/>
    <property type="project" value="UniProtKB-UniRule"/>
</dbReference>
<evidence type="ECO:0000256" key="1">
    <source>
        <dbReference type="ARBA" id="ARBA00012513"/>
    </source>
</evidence>
<organism evidence="14 15">
    <name type="scientific">Rhizoctonia solani</name>
    <dbReference type="NCBI Taxonomy" id="456999"/>
    <lineage>
        <taxon>Eukaryota</taxon>
        <taxon>Fungi</taxon>
        <taxon>Dikarya</taxon>
        <taxon>Basidiomycota</taxon>
        <taxon>Agaricomycotina</taxon>
        <taxon>Agaricomycetes</taxon>
        <taxon>Cantharellales</taxon>
        <taxon>Ceratobasidiaceae</taxon>
        <taxon>Rhizoctonia</taxon>
    </lineage>
</organism>
<feature type="region of interest" description="Disordered" evidence="11">
    <location>
        <begin position="753"/>
        <end position="796"/>
    </location>
</feature>
<dbReference type="InterPro" id="IPR017892">
    <property type="entry name" value="Pkinase_C"/>
</dbReference>
<feature type="domain" description="AGC-kinase C-terminal" evidence="13">
    <location>
        <begin position="1240"/>
        <end position="1311"/>
    </location>
</feature>
<keyword evidence="3" id="KW-0597">Phosphoprotein</keyword>
<dbReference type="InterPro" id="IPR028211">
    <property type="entry name" value="Ntr2"/>
</dbReference>
<keyword evidence="5 10" id="KW-0547">Nucleotide-binding</keyword>
<evidence type="ECO:0000256" key="5">
    <source>
        <dbReference type="ARBA" id="ARBA00022741"/>
    </source>
</evidence>
<dbReference type="SMART" id="SM00220">
    <property type="entry name" value="S_TKc"/>
    <property type="match status" value="1"/>
</dbReference>
<dbReference type="InterPro" id="IPR008271">
    <property type="entry name" value="Ser/Thr_kinase_AS"/>
</dbReference>
<evidence type="ECO:0000259" key="13">
    <source>
        <dbReference type="PROSITE" id="PS51285"/>
    </source>
</evidence>
<evidence type="ECO:0000256" key="8">
    <source>
        <dbReference type="ARBA" id="ARBA00047899"/>
    </source>
</evidence>
<dbReference type="InterPro" id="IPR000719">
    <property type="entry name" value="Prot_kinase_dom"/>
</dbReference>
<evidence type="ECO:0000256" key="3">
    <source>
        <dbReference type="ARBA" id="ARBA00022553"/>
    </source>
</evidence>
<feature type="binding site" evidence="10">
    <location>
        <position position="1016"/>
    </location>
    <ligand>
        <name>ATP</name>
        <dbReference type="ChEBI" id="CHEBI:30616"/>
    </ligand>
</feature>
<accession>A0A8H7LVM4</accession>
<gene>
    <name evidence="14" type="ORF">RHS03_00879</name>
</gene>
<keyword evidence="4" id="KW-0808">Transferase</keyword>
<keyword evidence="7 10" id="KW-0067">ATP-binding</keyword>
<evidence type="ECO:0000256" key="2">
    <source>
        <dbReference type="ARBA" id="ARBA00022527"/>
    </source>
</evidence>
<feature type="domain" description="Protein kinase" evidence="12">
    <location>
        <begin position="983"/>
        <end position="1238"/>
    </location>
</feature>
<evidence type="ECO:0000259" key="12">
    <source>
        <dbReference type="PROSITE" id="PS50011"/>
    </source>
</evidence>
<dbReference type="SMART" id="SM00133">
    <property type="entry name" value="S_TK_X"/>
    <property type="match status" value="1"/>
</dbReference>